<dbReference type="Proteomes" id="UP000236333">
    <property type="component" value="Unassembled WGS sequence"/>
</dbReference>
<keyword evidence="1" id="KW-0732">Signal</keyword>
<feature type="chain" id="PRO_5014319720" evidence="1">
    <location>
        <begin position="35"/>
        <end position="185"/>
    </location>
</feature>
<comment type="caution">
    <text evidence="2">The sequence shown here is derived from an EMBL/GenBank/DDBJ whole genome shotgun (WGS) entry which is preliminary data.</text>
</comment>
<dbReference type="EMBL" id="PGGS01000230">
    <property type="protein sequence ID" value="PNH06539.1"/>
    <property type="molecule type" value="Genomic_DNA"/>
</dbReference>
<protein>
    <submittedName>
        <fullName evidence="2">Uncharacterized protein</fullName>
    </submittedName>
</protein>
<dbReference type="AlphaFoldDB" id="A0A2J8A1Y3"/>
<name>A0A2J8A1Y3_9CHLO</name>
<gene>
    <name evidence="2" type="ORF">TSOC_007087</name>
</gene>
<reference evidence="2 3" key="1">
    <citation type="journal article" date="2017" name="Mol. Biol. Evol.">
        <title>The 4-celled Tetrabaena socialis nuclear genome reveals the essential components for genetic control of cell number at the origin of multicellularity in the volvocine lineage.</title>
        <authorList>
            <person name="Featherston J."/>
            <person name="Arakaki Y."/>
            <person name="Hanschen E.R."/>
            <person name="Ferris P.J."/>
            <person name="Michod R.E."/>
            <person name="Olson B.J.S.C."/>
            <person name="Nozaki H."/>
            <person name="Durand P.M."/>
        </authorList>
    </citation>
    <scope>NUCLEOTIDE SEQUENCE [LARGE SCALE GENOMIC DNA]</scope>
    <source>
        <strain evidence="2 3">NIES-571</strain>
    </source>
</reference>
<keyword evidence="3" id="KW-1185">Reference proteome</keyword>
<feature type="signal peptide" evidence="1">
    <location>
        <begin position="1"/>
        <end position="34"/>
    </location>
</feature>
<evidence type="ECO:0000313" key="3">
    <source>
        <dbReference type="Proteomes" id="UP000236333"/>
    </source>
</evidence>
<evidence type="ECO:0000256" key="1">
    <source>
        <dbReference type="SAM" id="SignalP"/>
    </source>
</evidence>
<proteinExistence type="predicted"/>
<organism evidence="2 3">
    <name type="scientific">Tetrabaena socialis</name>
    <dbReference type="NCBI Taxonomy" id="47790"/>
    <lineage>
        <taxon>Eukaryota</taxon>
        <taxon>Viridiplantae</taxon>
        <taxon>Chlorophyta</taxon>
        <taxon>core chlorophytes</taxon>
        <taxon>Chlorophyceae</taxon>
        <taxon>CS clade</taxon>
        <taxon>Chlamydomonadales</taxon>
        <taxon>Tetrabaenaceae</taxon>
        <taxon>Tetrabaena</taxon>
    </lineage>
</organism>
<accession>A0A2J8A1Y3</accession>
<evidence type="ECO:0000313" key="2">
    <source>
        <dbReference type="EMBL" id="PNH06539.1"/>
    </source>
</evidence>
<sequence length="185" mass="19301">MASRSARLSRAVTVSAPALLLLLLCAALPGPSAARHAHAGVHTGPRRGMLAEAPCCEDCQKQNSYPEIFKCFQNCQDCVSGQQCIDLSRDVAGAVAQVACSYAADQCTPQKAAAAFQATRDQCYRAAKNVCLTYGEDYAKSGGGSCAGYNSGVGNCDAATFRSYFNSKLNDLCESVGLGVAISLP</sequence>